<keyword evidence="5" id="KW-0804">Transcription</keyword>
<dbReference type="Proteomes" id="UP000188604">
    <property type="component" value="Chromosome"/>
</dbReference>
<name>A0A1U9KQD6_9PROT</name>
<dbReference type="SUPFAM" id="SSF53383">
    <property type="entry name" value="PLP-dependent transferases"/>
    <property type="match status" value="1"/>
</dbReference>
<dbReference type="Pfam" id="PF00155">
    <property type="entry name" value="Aminotran_1_2"/>
    <property type="match status" value="1"/>
</dbReference>
<dbReference type="AlphaFoldDB" id="A0A1U9KQD6"/>
<evidence type="ECO:0000256" key="1">
    <source>
        <dbReference type="ARBA" id="ARBA00005384"/>
    </source>
</evidence>
<dbReference type="GO" id="GO:0030170">
    <property type="term" value="F:pyridoxal phosphate binding"/>
    <property type="evidence" value="ECO:0007669"/>
    <property type="project" value="InterPro"/>
</dbReference>
<feature type="domain" description="HTH gntR-type" evidence="6">
    <location>
        <begin position="19"/>
        <end position="87"/>
    </location>
</feature>
<evidence type="ECO:0000313" key="7">
    <source>
        <dbReference type="EMBL" id="AQS87940.1"/>
    </source>
</evidence>
<dbReference type="RefSeq" id="WP_077806951.1">
    <property type="nucleotide sequence ID" value="NZ_BJXS01000007.1"/>
</dbReference>
<dbReference type="InterPro" id="IPR015424">
    <property type="entry name" value="PyrdxlP-dep_Trfase"/>
</dbReference>
<organism evidence="7 8">
    <name type="scientific">Neoasaia chiangmaiensis</name>
    <dbReference type="NCBI Taxonomy" id="320497"/>
    <lineage>
        <taxon>Bacteria</taxon>
        <taxon>Pseudomonadati</taxon>
        <taxon>Pseudomonadota</taxon>
        <taxon>Alphaproteobacteria</taxon>
        <taxon>Acetobacterales</taxon>
        <taxon>Acetobacteraceae</taxon>
        <taxon>Neoasaia</taxon>
    </lineage>
</organism>
<dbReference type="Pfam" id="PF00392">
    <property type="entry name" value="GntR"/>
    <property type="match status" value="1"/>
</dbReference>
<evidence type="ECO:0000313" key="8">
    <source>
        <dbReference type="Proteomes" id="UP000188604"/>
    </source>
</evidence>
<gene>
    <name evidence="7" type="ORF">A0U93_08295</name>
</gene>
<dbReference type="InterPro" id="IPR000524">
    <property type="entry name" value="Tscrpt_reg_HTH_GntR"/>
</dbReference>
<dbReference type="SMART" id="SM00345">
    <property type="entry name" value="HTH_GNTR"/>
    <property type="match status" value="1"/>
</dbReference>
<dbReference type="SUPFAM" id="SSF46785">
    <property type="entry name" value="Winged helix' DNA-binding domain"/>
    <property type="match status" value="1"/>
</dbReference>
<accession>A0A1U9KQD6</accession>
<dbReference type="PANTHER" id="PTHR46577">
    <property type="entry name" value="HTH-TYPE TRANSCRIPTIONAL REGULATORY PROTEIN GABR"/>
    <property type="match status" value="1"/>
</dbReference>
<evidence type="ECO:0000256" key="5">
    <source>
        <dbReference type="ARBA" id="ARBA00023163"/>
    </source>
</evidence>
<dbReference type="CDD" id="cd07377">
    <property type="entry name" value="WHTH_GntR"/>
    <property type="match status" value="1"/>
</dbReference>
<sequence>MTELFAPFAAITLSRQSAHSLNEQIALHIERAISLGVLPAGSRLPSWRDLATQLGVARGTVRTAYDRLIDRGLLCATKAAGTRVVEVLPILMPMPPAIQRNSGPSGVTSIDDDGPLALFQQRADRPLAFQMGVPAHDAFPATLWARMHRRGVQASALNTGVMDPCGLPELRAALASHLALARGVYCSPEQILITTGFRSGLAMVLRAIDSAGKQAWVEDPGFPITRLALESAGVHPVPVAVDREGLDVELGHTIAPAAALALVTPGQQAPTGVSLSPERRRALIDWARQNNSWIIEDDYLAELHLDGQASPALAAGDGADRVIHIGTFSKTLAPMIGLGFVVAPQALVKRLTETAWWLATPPNNAVQIALTHFMREGHYFRHLRRTRQTYTERRDLLRDTLLRCGASLPQSAGLSLVLPLPSGFDDVQLAHQARTVSLGVTPLSAWFARGSRARSGVLLGVANVRSERVEADCRQLLTLMHSTL</sequence>
<evidence type="ECO:0000256" key="3">
    <source>
        <dbReference type="ARBA" id="ARBA00023015"/>
    </source>
</evidence>
<evidence type="ECO:0000259" key="6">
    <source>
        <dbReference type="PROSITE" id="PS50949"/>
    </source>
</evidence>
<dbReference type="Gene3D" id="3.40.640.10">
    <property type="entry name" value="Type I PLP-dependent aspartate aminotransferase-like (Major domain)"/>
    <property type="match status" value="1"/>
</dbReference>
<dbReference type="CDD" id="cd00609">
    <property type="entry name" value="AAT_like"/>
    <property type="match status" value="1"/>
</dbReference>
<dbReference type="PRINTS" id="PR00035">
    <property type="entry name" value="HTHGNTR"/>
</dbReference>
<dbReference type="PROSITE" id="PS50949">
    <property type="entry name" value="HTH_GNTR"/>
    <property type="match status" value="1"/>
</dbReference>
<dbReference type="PANTHER" id="PTHR46577:SF1">
    <property type="entry name" value="HTH-TYPE TRANSCRIPTIONAL REGULATORY PROTEIN GABR"/>
    <property type="match status" value="1"/>
</dbReference>
<keyword evidence="2" id="KW-0663">Pyridoxal phosphate</keyword>
<dbReference type="InterPro" id="IPR051446">
    <property type="entry name" value="HTH_trans_reg/aminotransferase"/>
</dbReference>
<dbReference type="OrthoDB" id="9808770at2"/>
<evidence type="ECO:0000256" key="4">
    <source>
        <dbReference type="ARBA" id="ARBA00023125"/>
    </source>
</evidence>
<dbReference type="EMBL" id="CP014691">
    <property type="protein sequence ID" value="AQS87940.1"/>
    <property type="molecule type" value="Genomic_DNA"/>
</dbReference>
<dbReference type="InterPro" id="IPR015421">
    <property type="entry name" value="PyrdxlP-dep_Trfase_major"/>
</dbReference>
<evidence type="ECO:0000256" key="2">
    <source>
        <dbReference type="ARBA" id="ARBA00022898"/>
    </source>
</evidence>
<dbReference type="InterPro" id="IPR004839">
    <property type="entry name" value="Aminotransferase_I/II_large"/>
</dbReference>
<proteinExistence type="inferred from homology"/>
<keyword evidence="8" id="KW-1185">Reference proteome</keyword>
<dbReference type="Gene3D" id="1.10.10.10">
    <property type="entry name" value="Winged helix-like DNA-binding domain superfamily/Winged helix DNA-binding domain"/>
    <property type="match status" value="1"/>
</dbReference>
<keyword evidence="3" id="KW-0805">Transcription regulation</keyword>
<dbReference type="GO" id="GO:0003677">
    <property type="term" value="F:DNA binding"/>
    <property type="evidence" value="ECO:0007669"/>
    <property type="project" value="UniProtKB-KW"/>
</dbReference>
<dbReference type="GO" id="GO:0003700">
    <property type="term" value="F:DNA-binding transcription factor activity"/>
    <property type="evidence" value="ECO:0007669"/>
    <property type="project" value="InterPro"/>
</dbReference>
<dbReference type="InterPro" id="IPR036388">
    <property type="entry name" value="WH-like_DNA-bd_sf"/>
</dbReference>
<keyword evidence="4" id="KW-0238">DNA-binding</keyword>
<dbReference type="STRING" id="320497.A0U93_08295"/>
<comment type="similarity">
    <text evidence="1">In the C-terminal section; belongs to the class-I pyridoxal-phosphate-dependent aminotransferase family.</text>
</comment>
<protein>
    <recommendedName>
        <fullName evidence="6">HTH gntR-type domain-containing protein</fullName>
    </recommendedName>
</protein>
<dbReference type="KEGG" id="nch:A0U93_08295"/>
<dbReference type="InterPro" id="IPR036390">
    <property type="entry name" value="WH_DNA-bd_sf"/>
</dbReference>
<reference evidence="7 8" key="1">
    <citation type="submission" date="2016-03" db="EMBL/GenBank/DDBJ databases">
        <title>Acetic acid bacteria sequencing.</title>
        <authorList>
            <person name="Brandt J."/>
            <person name="Jakob F."/>
            <person name="Vogel R.F."/>
        </authorList>
    </citation>
    <scope>NUCLEOTIDE SEQUENCE [LARGE SCALE GENOMIC DNA]</scope>
    <source>
        <strain evidence="7 8">NBRC 101099</strain>
    </source>
</reference>